<dbReference type="InterPro" id="IPR007404">
    <property type="entry name" value="YdjM-like"/>
</dbReference>
<keyword evidence="1" id="KW-0812">Transmembrane</keyword>
<sequence>MAEWLTHVLGAYVLATLLSWRYPWLTPRYVTIAMIGSIVPDLNRLELVVSEHTVEALLGIPFSWVPLHFFSGSLVAIAIGSLLVGARQRARVFALLLLGMSTHHALDLLLVGLSGHSYPLLWPLTQYAPPTPSLYLSTDWWPALVAGAVAAVVRALDRRHEG</sequence>
<dbReference type="EMBL" id="JBHSXQ010000003">
    <property type="protein sequence ID" value="MFC6905893.1"/>
    <property type="molecule type" value="Genomic_DNA"/>
</dbReference>
<feature type="transmembrane region" description="Helical" evidence="1">
    <location>
        <begin position="140"/>
        <end position="156"/>
    </location>
</feature>
<protein>
    <submittedName>
        <fullName evidence="2">Metal-dependent hydrolase</fullName>
    </submittedName>
</protein>
<keyword evidence="1" id="KW-1133">Transmembrane helix</keyword>
<keyword evidence="1" id="KW-0472">Membrane</keyword>
<name>A0ABD5V2V2_9EURY</name>
<evidence type="ECO:0000313" key="2">
    <source>
        <dbReference type="EMBL" id="MFC6905893.1"/>
    </source>
</evidence>
<feature type="transmembrane region" description="Helical" evidence="1">
    <location>
        <begin position="92"/>
        <end position="113"/>
    </location>
</feature>
<gene>
    <name evidence="2" type="ORF">ACFQGH_11895</name>
</gene>
<keyword evidence="2" id="KW-0378">Hydrolase</keyword>
<evidence type="ECO:0000256" key="1">
    <source>
        <dbReference type="SAM" id="Phobius"/>
    </source>
</evidence>
<reference evidence="2 3" key="1">
    <citation type="journal article" date="2019" name="Int. J. Syst. Evol. Microbiol.">
        <title>The Global Catalogue of Microorganisms (GCM) 10K type strain sequencing project: providing services to taxonomists for standard genome sequencing and annotation.</title>
        <authorList>
            <consortium name="The Broad Institute Genomics Platform"/>
            <consortium name="The Broad Institute Genome Sequencing Center for Infectious Disease"/>
            <person name="Wu L."/>
            <person name="Ma J."/>
        </authorList>
    </citation>
    <scope>NUCLEOTIDE SEQUENCE [LARGE SCALE GENOMIC DNA]</scope>
    <source>
        <strain evidence="2 3">CGMCC 1.3240</strain>
    </source>
</reference>
<proteinExistence type="predicted"/>
<accession>A0ABD5V2V2</accession>
<dbReference type="RefSeq" id="WP_340604425.1">
    <property type="nucleotide sequence ID" value="NZ_JBBMXV010000003.1"/>
</dbReference>
<dbReference type="Proteomes" id="UP001596312">
    <property type="component" value="Unassembled WGS sequence"/>
</dbReference>
<keyword evidence="3" id="KW-1185">Reference proteome</keyword>
<dbReference type="AlphaFoldDB" id="A0ABD5V2V2"/>
<evidence type="ECO:0000313" key="3">
    <source>
        <dbReference type="Proteomes" id="UP001596312"/>
    </source>
</evidence>
<dbReference type="Pfam" id="PF04307">
    <property type="entry name" value="YdjM"/>
    <property type="match status" value="1"/>
</dbReference>
<comment type="caution">
    <text evidence="2">The sequence shown here is derived from an EMBL/GenBank/DDBJ whole genome shotgun (WGS) entry which is preliminary data.</text>
</comment>
<feature type="transmembrane region" description="Helical" evidence="1">
    <location>
        <begin position="67"/>
        <end position="85"/>
    </location>
</feature>
<organism evidence="2 3">
    <name type="scientific">Halalkalicoccus tibetensis</name>
    <dbReference type="NCBI Taxonomy" id="175632"/>
    <lineage>
        <taxon>Archaea</taxon>
        <taxon>Methanobacteriati</taxon>
        <taxon>Methanobacteriota</taxon>
        <taxon>Stenosarchaea group</taxon>
        <taxon>Halobacteria</taxon>
        <taxon>Halobacteriales</taxon>
        <taxon>Halococcaceae</taxon>
        <taxon>Halalkalicoccus</taxon>
    </lineage>
</organism>
<dbReference type="GO" id="GO:0016787">
    <property type="term" value="F:hydrolase activity"/>
    <property type="evidence" value="ECO:0007669"/>
    <property type="project" value="UniProtKB-KW"/>
</dbReference>